<dbReference type="Pfam" id="PF12802">
    <property type="entry name" value="MarR_2"/>
    <property type="match status" value="1"/>
</dbReference>
<dbReference type="GO" id="GO:0006950">
    <property type="term" value="P:response to stress"/>
    <property type="evidence" value="ECO:0007669"/>
    <property type="project" value="TreeGrafter"/>
</dbReference>
<evidence type="ECO:0000313" key="3">
    <source>
        <dbReference type="EMBL" id="PVE49306.1"/>
    </source>
</evidence>
<dbReference type="Gene3D" id="1.10.10.10">
    <property type="entry name" value="Winged helix-like DNA-binding domain superfamily/Winged helix DNA-binding domain"/>
    <property type="match status" value="1"/>
</dbReference>
<dbReference type="PANTHER" id="PTHR33164">
    <property type="entry name" value="TRANSCRIPTIONAL REGULATOR, MARR FAMILY"/>
    <property type="match status" value="1"/>
</dbReference>
<sequence>MPSCRKRQARSPTRTGEAMNAPFPLTDEETVELGALNESVGFMLRMTQTRAYDQFFRDFAGTDVRPGEYTVLQVVGMNPGLKQGSLARTLNIKPAHMTKLVQRLVRAGYLKRTVPPEDRRSVRLALTQAGQAHVDRHHARFLSVHRAERIGLTDAENATLLALLKKLSFNEDPECP</sequence>
<organism evidence="3 4">
    <name type="scientific">Pararhodobacter aggregans</name>
    <dbReference type="NCBI Taxonomy" id="404875"/>
    <lineage>
        <taxon>Bacteria</taxon>
        <taxon>Pseudomonadati</taxon>
        <taxon>Pseudomonadota</taxon>
        <taxon>Alphaproteobacteria</taxon>
        <taxon>Rhodobacterales</taxon>
        <taxon>Paracoccaceae</taxon>
        <taxon>Pararhodobacter</taxon>
    </lineage>
</organism>
<protein>
    <submittedName>
        <fullName evidence="3">MarR family transcriptional regulator</fullName>
    </submittedName>
</protein>
<dbReference type="InterPro" id="IPR036388">
    <property type="entry name" value="WH-like_DNA-bd_sf"/>
</dbReference>
<proteinExistence type="predicted"/>
<dbReference type="PANTHER" id="PTHR33164:SF43">
    <property type="entry name" value="HTH-TYPE TRANSCRIPTIONAL REPRESSOR YETL"/>
    <property type="match status" value="1"/>
</dbReference>
<feature type="domain" description="HTH marR-type" evidence="2">
    <location>
        <begin position="26"/>
        <end position="169"/>
    </location>
</feature>
<accession>A0A2T7UXK2</accession>
<evidence type="ECO:0000313" key="4">
    <source>
        <dbReference type="Proteomes" id="UP000244810"/>
    </source>
</evidence>
<dbReference type="PRINTS" id="PR00598">
    <property type="entry name" value="HTHMARR"/>
</dbReference>
<dbReference type="AlphaFoldDB" id="A0A2T7UXK2"/>
<evidence type="ECO:0000259" key="2">
    <source>
        <dbReference type="PROSITE" id="PS50995"/>
    </source>
</evidence>
<feature type="region of interest" description="Disordered" evidence="1">
    <location>
        <begin position="1"/>
        <end position="21"/>
    </location>
</feature>
<dbReference type="SUPFAM" id="SSF46785">
    <property type="entry name" value="Winged helix' DNA-binding domain"/>
    <property type="match status" value="1"/>
</dbReference>
<dbReference type="GO" id="GO:0003700">
    <property type="term" value="F:DNA-binding transcription factor activity"/>
    <property type="evidence" value="ECO:0007669"/>
    <property type="project" value="InterPro"/>
</dbReference>
<gene>
    <name evidence="3" type="ORF">DDE23_02565</name>
</gene>
<reference evidence="3 4" key="1">
    <citation type="journal article" date="2011" name="Syst. Appl. Microbiol.">
        <title>Defluviimonas denitrificans gen. nov., sp. nov., and Pararhodobacter aggregans gen. nov., sp. nov., non-phototrophic Rhodobacteraceae from the biofilter of a marine aquaculture.</title>
        <authorList>
            <person name="Foesel B.U."/>
            <person name="Drake H.L."/>
            <person name="Schramm A."/>
        </authorList>
    </citation>
    <scope>NUCLEOTIDE SEQUENCE [LARGE SCALE GENOMIC DNA]</scope>
    <source>
        <strain evidence="3 4">D1-19</strain>
    </source>
</reference>
<dbReference type="EMBL" id="QDDR01000001">
    <property type="protein sequence ID" value="PVE49306.1"/>
    <property type="molecule type" value="Genomic_DNA"/>
</dbReference>
<dbReference type="PROSITE" id="PS50995">
    <property type="entry name" value="HTH_MARR_2"/>
    <property type="match status" value="1"/>
</dbReference>
<dbReference type="InterPro" id="IPR036390">
    <property type="entry name" value="WH_DNA-bd_sf"/>
</dbReference>
<keyword evidence="4" id="KW-1185">Reference proteome</keyword>
<dbReference type="SMART" id="SM00347">
    <property type="entry name" value="HTH_MARR"/>
    <property type="match status" value="1"/>
</dbReference>
<comment type="caution">
    <text evidence="3">The sequence shown here is derived from an EMBL/GenBank/DDBJ whole genome shotgun (WGS) entry which is preliminary data.</text>
</comment>
<evidence type="ECO:0000256" key="1">
    <source>
        <dbReference type="SAM" id="MobiDB-lite"/>
    </source>
</evidence>
<dbReference type="InterPro" id="IPR039422">
    <property type="entry name" value="MarR/SlyA-like"/>
</dbReference>
<dbReference type="InterPro" id="IPR000835">
    <property type="entry name" value="HTH_MarR-typ"/>
</dbReference>
<name>A0A2T7UXK2_9RHOB</name>
<dbReference type="Proteomes" id="UP000244810">
    <property type="component" value="Unassembled WGS sequence"/>
</dbReference>